<feature type="transmembrane region" description="Helical" evidence="11">
    <location>
        <begin position="520"/>
        <end position="543"/>
    </location>
</feature>
<dbReference type="InterPro" id="IPR050368">
    <property type="entry name" value="ClC-type_chloride_channel"/>
</dbReference>
<evidence type="ECO:0000256" key="7">
    <source>
        <dbReference type="ARBA" id="ARBA00023173"/>
    </source>
</evidence>
<evidence type="ECO:0000256" key="10">
    <source>
        <dbReference type="SAM" id="MobiDB-lite"/>
    </source>
</evidence>
<feature type="transmembrane region" description="Helical" evidence="11">
    <location>
        <begin position="286"/>
        <end position="311"/>
    </location>
</feature>
<evidence type="ECO:0008006" key="13">
    <source>
        <dbReference type="Google" id="ProtNLM"/>
    </source>
</evidence>
<feature type="region of interest" description="Disordered" evidence="10">
    <location>
        <begin position="84"/>
        <end position="131"/>
    </location>
</feature>
<dbReference type="GO" id="GO:0005254">
    <property type="term" value="F:chloride channel activity"/>
    <property type="evidence" value="ECO:0007669"/>
    <property type="project" value="UniProtKB-KW"/>
</dbReference>
<keyword evidence="8" id="KW-0868">Chloride</keyword>
<feature type="transmembrane region" description="Helical" evidence="11">
    <location>
        <begin position="142"/>
        <end position="162"/>
    </location>
</feature>
<evidence type="ECO:0000256" key="4">
    <source>
        <dbReference type="ARBA" id="ARBA00022989"/>
    </source>
</evidence>
<proteinExistence type="predicted"/>
<dbReference type="PANTHER" id="PTHR43427">
    <property type="entry name" value="CHLORIDE CHANNEL PROTEIN CLC-E"/>
    <property type="match status" value="1"/>
</dbReference>
<evidence type="ECO:0000256" key="6">
    <source>
        <dbReference type="ARBA" id="ARBA00023136"/>
    </source>
</evidence>
<evidence type="ECO:0000313" key="12">
    <source>
        <dbReference type="EMBL" id="CAD9968306.1"/>
    </source>
</evidence>
<name>A0A7S3DQ29_9STRA</name>
<dbReference type="Gene3D" id="1.10.3080.10">
    <property type="entry name" value="Clc chloride channel"/>
    <property type="match status" value="1"/>
</dbReference>
<keyword evidence="4 11" id="KW-1133">Transmembrane helix</keyword>
<dbReference type="CDD" id="cd00400">
    <property type="entry name" value="Voltage_gated_ClC"/>
    <property type="match status" value="1"/>
</dbReference>
<feature type="transmembrane region" description="Helical" evidence="11">
    <location>
        <begin position="488"/>
        <end position="508"/>
    </location>
</feature>
<evidence type="ECO:0000256" key="9">
    <source>
        <dbReference type="ARBA" id="ARBA00023303"/>
    </source>
</evidence>
<keyword evidence="5" id="KW-0406">Ion transport</keyword>
<keyword evidence="3 11" id="KW-0812">Transmembrane</keyword>
<dbReference type="Pfam" id="PF00654">
    <property type="entry name" value="Voltage_CLC"/>
    <property type="match status" value="1"/>
</dbReference>
<keyword evidence="7" id="KW-0869">Chloride channel</keyword>
<evidence type="ECO:0000256" key="1">
    <source>
        <dbReference type="ARBA" id="ARBA00004141"/>
    </source>
</evidence>
<evidence type="ECO:0000256" key="2">
    <source>
        <dbReference type="ARBA" id="ARBA00022448"/>
    </source>
</evidence>
<feature type="transmembrane region" description="Helical" evidence="11">
    <location>
        <begin position="345"/>
        <end position="367"/>
    </location>
</feature>
<gene>
    <name evidence="12" type="ORF">APAL1065_LOCUS13161</name>
</gene>
<dbReference type="InterPro" id="IPR014743">
    <property type="entry name" value="Cl-channel_core"/>
</dbReference>
<keyword evidence="2" id="KW-0813">Transport</keyword>
<evidence type="ECO:0000256" key="8">
    <source>
        <dbReference type="ARBA" id="ARBA00023214"/>
    </source>
</evidence>
<feature type="transmembrane region" description="Helical" evidence="11">
    <location>
        <begin position="379"/>
        <end position="403"/>
    </location>
</feature>
<accession>A0A7S3DQ29</accession>
<reference evidence="12" key="1">
    <citation type="submission" date="2021-01" db="EMBL/GenBank/DDBJ databases">
        <authorList>
            <person name="Corre E."/>
            <person name="Pelletier E."/>
            <person name="Niang G."/>
            <person name="Scheremetjew M."/>
            <person name="Finn R."/>
            <person name="Kale V."/>
            <person name="Holt S."/>
            <person name="Cochrane G."/>
            <person name="Meng A."/>
            <person name="Brown T."/>
            <person name="Cohen L."/>
        </authorList>
    </citation>
    <scope>NUCLEOTIDE SEQUENCE</scope>
    <source>
        <strain evidence="12">CCMP125</strain>
    </source>
</reference>
<dbReference type="GO" id="GO:0034707">
    <property type="term" value="C:chloride channel complex"/>
    <property type="evidence" value="ECO:0007669"/>
    <property type="project" value="UniProtKB-KW"/>
</dbReference>
<dbReference type="InterPro" id="IPR001807">
    <property type="entry name" value="ClC"/>
</dbReference>
<dbReference type="SUPFAM" id="SSF81340">
    <property type="entry name" value="Clc chloride channel"/>
    <property type="match status" value="1"/>
</dbReference>
<keyword evidence="6 11" id="KW-0472">Membrane</keyword>
<keyword evidence="9" id="KW-0407">Ion channel</keyword>
<evidence type="ECO:0000256" key="11">
    <source>
        <dbReference type="SAM" id="Phobius"/>
    </source>
</evidence>
<dbReference type="PRINTS" id="PR00762">
    <property type="entry name" value="CLCHANNEL"/>
</dbReference>
<evidence type="ECO:0000256" key="3">
    <source>
        <dbReference type="ARBA" id="ARBA00022692"/>
    </source>
</evidence>
<dbReference type="EMBL" id="HBHT01019624">
    <property type="protein sequence ID" value="CAD9968306.1"/>
    <property type="molecule type" value="Transcribed_RNA"/>
</dbReference>
<dbReference type="AlphaFoldDB" id="A0A7S3DQ29"/>
<feature type="transmembrane region" description="Helical" evidence="11">
    <location>
        <begin position="12"/>
        <end position="30"/>
    </location>
</feature>
<feature type="transmembrane region" description="Helical" evidence="11">
    <location>
        <begin position="555"/>
        <end position="573"/>
    </location>
</feature>
<dbReference type="PANTHER" id="PTHR43427:SF6">
    <property type="entry name" value="CHLORIDE CHANNEL PROTEIN CLC-E"/>
    <property type="match status" value="1"/>
</dbReference>
<comment type="subcellular location">
    <subcellularLocation>
        <location evidence="1">Membrane</location>
        <topology evidence="1">Multi-pass membrane protein</topology>
    </subcellularLocation>
</comment>
<sequence length="591" mass="60584">MNHHKPHSSRRNGAAVPLLLAAAMVVWTILDSNSPSATVQAFSSAPLLFPTPHPHVSIRHPVPFHSGSKTCFWALRNAPTSVEPTSNSTFLVNGNAADDGAVNDSENDQANASKQQDSTTTTTTTTENAIIPNPRGQLRQAWFLWMQAASVGILTGLGVALFKMGIHMVQNVCYPGTTTLTSTRHWGKAGVPALGGLIVALLGKYLGFSAGIKDTIQEVDTLTTTKATTPTSPRVWKFLPKTMAAAITLGSGASLGPEGPAVELGMNLSRWVSRSIMAPNQPNARLLLACGAAAGVAAGFAAPLAGVFFALEIVQANLSALDQTAAPRPTTTTTPPLTATRNTGAILVSSVVAALVCHALLGHHAVLHLPTYVMSATPLLELPVMVGMGVVSGGVAFVFQQAIATSRSLFQRKWGRLSIPKLAQPVVGGLISGLLGVAFPAIMFGGWSTLNALLANQAMPTTGLLTLLAVKLGATAVAAGSGLVGGTFAPSLFLGGMVGAAYANLLGLVSSRWVVSLPAYTLVGAATVLAAVFGAPLTASLLVLELTQHNAVGGAILPLLASCGVASGVCHALQAKQAARKALATSTTIAS</sequence>
<evidence type="ECO:0000256" key="5">
    <source>
        <dbReference type="ARBA" id="ARBA00023065"/>
    </source>
</evidence>
<feature type="transmembrane region" description="Helical" evidence="11">
    <location>
        <begin position="423"/>
        <end position="450"/>
    </location>
</feature>
<protein>
    <recommendedName>
        <fullName evidence="13">Chloride channel protein</fullName>
    </recommendedName>
</protein>
<feature type="compositionally biased region" description="Polar residues" evidence="10">
    <location>
        <begin position="108"/>
        <end position="118"/>
    </location>
</feature>
<organism evidence="12">
    <name type="scientific">Entomoneis paludosa</name>
    <dbReference type="NCBI Taxonomy" id="265537"/>
    <lineage>
        <taxon>Eukaryota</taxon>
        <taxon>Sar</taxon>
        <taxon>Stramenopiles</taxon>
        <taxon>Ochrophyta</taxon>
        <taxon>Bacillariophyta</taxon>
        <taxon>Bacillariophyceae</taxon>
        <taxon>Bacillariophycidae</taxon>
        <taxon>Entomoneidaceae</taxon>
        <taxon>Entomoneis</taxon>
    </lineage>
</organism>